<proteinExistence type="predicted"/>
<dbReference type="RefSeq" id="WP_152579065.1">
    <property type="nucleotide sequence ID" value="NZ_JAATJI010000001.1"/>
</dbReference>
<comment type="caution">
    <text evidence="1">The sequence shown here is derived from an EMBL/GenBank/DDBJ whole genome shotgun (WGS) entry which is preliminary data.</text>
</comment>
<sequence>MLRRVPLWLTLVPLALAIGLYWLLWSGWARDFEAMVEGEVPAAGAVAVTGFPYRLETALVSPTWTAGDGVKIVAGADRAIVNRGPWAPELTVIRADYAKVSAIVGPGFGASLTGKSALVSVKIDEGRLARLSAVVEAAKARLGFAPVAVMADVLELHMRERIPASDSSDSATLPARGQLVAKGQRLRFDGGDALTFAADMTANGAGRLTDFNRWAQDGTIEVTSLTLADAHGDVAKVAATLVPVGRTALRFAGTVETVCPANVIAAFEGRSAVAEMRLRAPVRVAFDGLAGSIRLSGVPTDLAGRARRGQDPACPVIRGPGG</sequence>
<protein>
    <recommendedName>
        <fullName evidence="3">DUF2125 domain-containing protein</fullName>
    </recommendedName>
</protein>
<dbReference type="AlphaFoldDB" id="A0A7C9GZG9"/>
<dbReference type="EMBL" id="WIOL01000008">
    <property type="protein sequence ID" value="MQT18594.1"/>
    <property type="molecule type" value="Genomic_DNA"/>
</dbReference>
<reference evidence="1 2" key="1">
    <citation type="submission" date="2019-09" db="EMBL/GenBank/DDBJ databases">
        <title>Polymorphobacter sp. isolated from a lake in China.</title>
        <authorList>
            <person name="Liu Z."/>
        </authorList>
    </citation>
    <scope>NUCLEOTIDE SEQUENCE [LARGE SCALE GENOMIC DNA]</scope>
    <source>
        <strain evidence="1 2">D40P</strain>
    </source>
</reference>
<evidence type="ECO:0000313" key="2">
    <source>
        <dbReference type="Proteomes" id="UP000481327"/>
    </source>
</evidence>
<evidence type="ECO:0000313" key="1">
    <source>
        <dbReference type="EMBL" id="MQT18594.1"/>
    </source>
</evidence>
<accession>A0A7C9GZG9</accession>
<dbReference type="Proteomes" id="UP000481327">
    <property type="component" value="Unassembled WGS sequence"/>
</dbReference>
<dbReference type="OrthoDB" id="7593495at2"/>
<gene>
    <name evidence="1" type="ORF">F3168_15175</name>
</gene>
<name>A0A7C9GZG9_9SPHN</name>
<organism evidence="1 2">
    <name type="scientific">Sandarakinorhabdus fusca</name>
    <dbReference type="NCBI Taxonomy" id="1439888"/>
    <lineage>
        <taxon>Bacteria</taxon>
        <taxon>Pseudomonadati</taxon>
        <taxon>Pseudomonadota</taxon>
        <taxon>Alphaproteobacteria</taxon>
        <taxon>Sphingomonadales</taxon>
        <taxon>Sphingosinicellaceae</taxon>
        <taxon>Sandarakinorhabdus</taxon>
    </lineage>
</organism>
<evidence type="ECO:0008006" key="3">
    <source>
        <dbReference type="Google" id="ProtNLM"/>
    </source>
</evidence>
<keyword evidence="2" id="KW-1185">Reference proteome</keyword>